<feature type="domain" description="Glycosyltransferase subfamily 4-like N-terminal" evidence="2">
    <location>
        <begin position="13"/>
        <end position="189"/>
    </location>
</feature>
<organism evidence="3 4">
    <name type="scientific">Halochromatium glycolicum</name>
    <dbReference type="NCBI Taxonomy" id="85075"/>
    <lineage>
        <taxon>Bacteria</taxon>
        <taxon>Pseudomonadati</taxon>
        <taxon>Pseudomonadota</taxon>
        <taxon>Gammaproteobacteria</taxon>
        <taxon>Chromatiales</taxon>
        <taxon>Chromatiaceae</taxon>
        <taxon>Halochromatium</taxon>
    </lineage>
</organism>
<keyword evidence="4" id="KW-1185">Reference proteome</keyword>
<dbReference type="RefSeq" id="WP_200348461.1">
    <property type="nucleotide sequence ID" value="NZ_NRSJ01000059.1"/>
</dbReference>
<gene>
    <name evidence="3" type="ORF">CKO40_21210</name>
</gene>
<comment type="caution">
    <text evidence="3">The sequence shown here is derived from an EMBL/GenBank/DDBJ whole genome shotgun (WGS) entry which is preliminary data.</text>
</comment>
<evidence type="ECO:0000313" key="4">
    <source>
        <dbReference type="Proteomes" id="UP001296776"/>
    </source>
</evidence>
<protein>
    <recommendedName>
        <fullName evidence="2">Glycosyltransferase subfamily 4-like N-terminal domain-containing protein</fullName>
    </recommendedName>
</protein>
<name>A0AAJ0XC36_9GAMM</name>
<evidence type="ECO:0000313" key="3">
    <source>
        <dbReference type="EMBL" id="MBK1706983.1"/>
    </source>
</evidence>
<feature type="region of interest" description="Disordered" evidence="1">
    <location>
        <begin position="193"/>
        <end position="220"/>
    </location>
</feature>
<reference evidence="3" key="1">
    <citation type="submission" date="2017-08" db="EMBL/GenBank/DDBJ databases">
        <authorList>
            <person name="Imhoff J.F."/>
            <person name="Rahn T."/>
            <person name="Kuenzel S."/>
            <person name="Neulinger S.C."/>
        </authorList>
    </citation>
    <scope>NUCLEOTIDE SEQUENCE</scope>
    <source>
        <strain evidence="3">DSM 11080</strain>
    </source>
</reference>
<dbReference type="Proteomes" id="UP001296776">
    <property type="component" value="Unassembled WGS sequence"/>
</dbReference>
<sequence length="514" mass="55518">MRIAIVHFHLQTGGVTRVIEHACRALALSGHEVAVLSGELPPQPQAFPARVKLVPALSYEERREPLGPSALREEMTQAATEALGAAPDLWHVHNHCLGKNLALPDALFQLAESGQRLLLQPHDFAEDGRPALYRRMLETLSAQDSAALSARLYPLAPQIHYATLNARDLGFLGAAGIPAQQLHELPNAVALASPAASGSPTGSPAASPAGSPIGSSAASPAPSLAAPRAIPARSRLWLYPTRAIRRKNLGELLFWAAVAGPEDRFGATQAPQNPLEQPRYQRWVALAEELALPVDFELGARTDDFGALLASSHALITTSVGEGFGLAFLEPWLIDRPLAGRELPEITGDFTANGIDLSGLYRRLPVPLDWLDAEALRRRLDQALAITADAYRRPRDRDDLDRAWGAATDSAGRIDLGRLDEEAQAQVLRRVRADPSAPSALDATSPPLADGPELIARNRALVEHHYLLEGYRHRLEAIYQSLLAAPSTAIGDQADGEALIAQFQAPERLWLLRT</sequence>
<accession>A0AAJ0XC36</accession>
<dbReference type="AlphaFoldDB" id="A0AAJ0XC36"/>
<dbReference type="GO" id="GO:0016757">
    <property type="term" value="F:glycosyltransferase activity"/>
    <property type="evidence" value="ECO:0007669"/>
    <property type="project" value="UniProtKB-ARBA"/>
</dbReference>
<evidence type="ECO:0000256" key="1">
    <source>
        <dbReference type="SAM" id="MobiDB-lite"/>
    </source>
</evidence>
<dbReference type="EMBL" id="NRSJ01000059">
    <property type="protein sequence ID" value="MBK1706983.1"/>
    <property type="molecule type" value="Genomic_DNA"/>
</dbReference>
<dbReference type="Pfam" id="PF13439">
    <property type="entry name" value="Glyco_transf_4"/>
    <property type="match status" value="1"/>
</dbReference>
<dbReference type="SUPFAM" id="SSF53756">
    <property type="entry name" value="UDP-Glycosyltransferase/glycogen phosphorylase"/>
    <property type="match status" value="1"/>
</dbReference>
<evidence type="ECO:0000259" key="2">
    <source>
        <dbReference type="Pfam" id="PF13439"/>
    </source>
</evidence>
<proteinExistence type="predicted"/>
<dbReference type="InterPro" id="IPR028098">
    <property type="entry name" value="Glyco_trans_4-like_N"/>
</dbReference>
<dbReference type="Gene3D" id="3.40.50.2000">
    <property type="entry name" value="Glycogen Phosphorylase B"/>
    <property type="match status" value="2"/>
</dbReference>
<reference evidence="3" key="2">
    <citation type="journal article" date="2020" name="Microorganisms">
        <title>Osmotic Adaptation and Compatible Solute Biosynthesis of Phototrophic Bacteria as Revealed from Genome Analyses.</title>
        <authorList>
            <person name="Imhoff J.F."/>
            <person name="Rahn T."/>
            <person name="Kunzel S."/>
            <person name="Keller A."/>
            <person name="Neulinger S.C."/>
        </authorList>
    </citation>
    <scope>NUCLEOTIDE SEQUENCE</scope>
    <source>
        <strain evidence="3">DSM 11080</strain>
    </source>
</reference>